<gene>
    <name evidence="2" type="ORF">EDC27_2269</name>
</gene>
<name>A0A3N1UI99_9BACT</name>
<accession>A0A3N1UI99</accession>
<feature type="compositionally biased region" description="Basic and acidic residues" evidence="1">
    <location>
        <begin position="77"/>
        <end position="95"/>
    </location>
</feature>
<comment type="caution">
    <text evidence="2">The sequence shown here is derived from an EMBL/GenBank/DDBJ whole genome shotgun (WGS) entry which is preliminary data.</text>
</comment>
<organism evidence="2 3">
    <name type="scientific">Desulfosoma caldarium</name>
    <dbReference type="NCBI Taxonomy" id="610254"/>
    <lineage>
        <taxon>Bacteria</taxon>
        <taxon>Pseudomonadati</taxon>
        <taxon>Thermodesulfobacteriota</taxon>
        <taxon>Syntrophobacteria</taxon>
        <taxon>Syntrophobacterales</taxon>
        <taxon>Syntrophobacteraceae</taxon>
        <taxon>Desulfosoma</taxon>
    </lineage>
</organism>
<feature type="region of interest" description="Disordered" evidence="1">
    <location>
        <begin position="58"/>
        <end position="95"/>
    </location>
</feature>
<keyword evidence="3" id="KW-1185">Reference proteome</keyword>
<protein>
    <recommendedName>
        <fullName evidence="4">4Fe-4S Wbl-type domain-containing protein</fullName>
    </recommendedName>
</protein>
<evidence type="ECO:0000313" key="2">
    <source>
        <dbReference type="EMBL" id="ROQ90994.1"/>
    </source>
</evidence>
<proteinExistence type="predicted"/>
<evidence type="ECO:0000313" key="3">
    <source>
        <dbReference type="Proteomes" id="UP000276223"/>
    </source>
</evidence>
<reference evidence="2 3" key="1">
    <citation type="submission" date="2018-11" db="EMBL/GenBank/DDBJ databases">
        <title>Genomic Encyclopedia of Type Strains, Phase IV (KMG-IV): sequencing the most valuable type-strain genomes for metagenomic binning, comparative biology and taxonomic classification.</title>
        <authorList>
            <person name="Goeker M."/>
        </authorList>
    </citation>
    <scope>NUCLEOTIDE SEQUENCE [LARGE SCALE GENOMIC DNA]</scope>
    <source>
        <strain evidence="2 3">DSM 22027</strain>
    </source>
</reference>
<dbReference type="EMBL" id="RJVA01000013">
    <property type="protein sequence ID" value="ROQ90994.1"/>
    <property type="molecule type" value="Genomic_DNA"/>
</dbReference>
<dbReference type="Proteomes" id="UP000276223">
    <property type="component" value="Unassembled WGS sequence"/>
</dbReference>
<sequence length="95" mass="10461">MESTPVEPDREKPPCFGDAARVCPRNEEGFIEPQRHCLACPYVRPCLQAALQAEGTLRAKPESAAPAESSLGRFLKRWSERKRSATGTDKDTTSA</sequence>
<evidence type="ECO:0000256" key="1">
    <source>
        <dbReference type="SAM" id="MobiDB-lite"/>
    </source>
</evidence>
<dbReference type="OrthoDB" id="5523536at2"/>
<dbReference type="AlphaFoldDB" id="A0A3N1UI99"/>
<evidence type="ECO:0008006" key="4">
    <source>
        <dbReference type="Google" id="ProtNLM"/>
    </source>
</evidence>
<dbReference type="RefSeq" id="WP_123290721.1">
    <property type="nucleotide sequence ID" value="NZ_RJVA01000013.1"/>
</dbReference>